<comment type="caution">
    <text evidence="1">The sequence shown here is derived from an EMBL/GenBank/DDBJ whole genome shotgun (WGS) entry which is preliminary data.</text>
</comment>
<proteinExistence type="predicted"/>
<keyword evidence="2" id="KW-1185">Reference proteome</keyword>
<protein>
    <submittedName>
        <fullName evidence="1">Uncharacterized protein</fullName>
    </submittedName>
</protein>
<dbReference type="Proteomes" id="UP000831701">
    <property type="component" value="Chromosome 2"/>
</dbReference>
<name>A0ACB8X8P2_9TELE</name>
<evidence type="ECO:0000313" key="2">
    <source>
        <dbReference type="Proteomes" id="UP000831701"/>
    </source>
</evidence>
<dbReference type="EMBL" id="CM041532">
    <property type="protein sequence ID" value="KAI3376496.1"/>
    <property type="molecule type" value="Genomic_DNA"/>
</dbReference>
<gene>
    <name evidence="1" type="ORF">L3Q82_016457</name>
</gene>
<organism evidence="1 2">
    <name type="scientific">Scortum barcoo</name>
    <name type="common">barcoo grunter</name>
    <dbReference type="NCBI Taxonomy" id="214431"/>
    <lineage>
        <taxon>Eukaryota</taxon>
        <taxon>Metazoa</taxon>
        <taxon>Chordata</taxon>
        <taxon>Craniata</taxon>
        <taxon>Vertebrata</taxon>
        <taxon>Euteleostomi</taxon>
        <taxon>Actinopterygii</taxon>
        <taxon>Neopterygii</taxon>
        <taxon>Teleostei</taxon>
        <taxon>Neoteleostei</taxon>
        <taxon>Acanthomorphata</taxon>
        <taxon>Eupercaria</taxon>
        <taxon>Centrarchiformes</taxon>
        <taxon>Terapontoidei</taxon>
        <taxon>Terapontidae</taxon>
        <taxon>Scortum</taxon>
    </lineage>
</organism>
<sequence>MHFKYRSVGTVQRGSLVQSNQGRESTERHVTRSERQHGDEQEGLAVCPEEAPSLIFILIFIFRRSSLGSRMPGKTGDNLKPGDLVFAKMKGFPHWPARVCKSDDGYKKRVPVFFFGTHQIGHLLPENIVPFVGNKMKYGSGVRIKGFAEGMWEIQNTPGVGSKVKIPQTSTQSTSAKSSSASKTDKHAPTKSTPSKSAPANPDSKPAAGRGTLSKGTSRKETAVAAVAKTPTRASLRSAPEKTTDSRLTSEQASTSKGANVMDAAQTANTRSRRAAASSSRTENTANTTSAESKKETTANRVKTKSPSKASVNETASAKPAAKQTNADATNSEPATEKTREAPMKATDSKPASKKVRNIIKLPPLQILRRLQVQLLPGAKAAESKKTSNMMKTKSPSKASVNKTAANKPAEKQTNSDTINSQPATEKKGLSTKEAPTKATDSKPAAKKVEISSTSTTTDTEEASSPATTRSKTAESKADTEQQKRRTSAGPAVTSPVSKKLKTSEQKNNQKDEDKKKSEGVKRKREEEEKTNQATEGRKERKGDDEKRGEPRNEEEEGGEGGDGGGENRRENEGMKTRRAEKEEQKKKTKDADEEGKKGEAIKEKMTEEEKEKDEERQRRLADKRESLLKSLRGLLKAGREVTRSQAMKSSQKTVGGVWKKIERTLQKRSIKETIGKKSGTKASVGQKTNIKKDKNEAKTEEKQKESDDKKDEGVKKDDRADQINKTTSDGDVSKCLSALDQLSMVYVTSKHVQRHSELVATLRKLRFYRANQAVMEKASMLYNRFKNAFLVGEGEEVVSAAFLRSLLEEKEGEEAQRVERCRERLRREELLQEVRRRMEQVKGRRTADGGGDEEEAKTGGIYLTKLQLPLKRFIEIICPDRSEEAACPRADGSSDRDVDLLSGPEGGHRPGPRWPTTERPERRSTRVFSQYCITVRVFTYCILTLHSCVPQYFLYTLVCVSQYLSWYHSTRVSSQLQTSPVVLILRACCVVAVFPPQAANQVAEDVRRKKVTKLCFCGFQDCFEDAYDRIPAACQMDLQTAIQETQCALNLVLNNKFSEALDLLKPWWRDSSMYHALGYSSILVMQATMTFEHRDIQAAMATIKEALHTCQRFRKRNSVVGSLSSLISKQSNLQEEEMHAEICYAECLLQKATLTFVQDENMISFIKGGIKIRTSYQIYKDCQNVLNVTQDQGGQSDSFKQFEGGVKLGIGSFNLMLSLLPQRILRLLEFIGFSGNRGFGLSQLREGASSHSLRSILCALTLLFYHTYVSLILGTGEGNLVEAEALLEPYQHKYPKGSIILFYSARISTLRGNFEKARAKYEECISSQQEWKQIHHLCYWELMWTHSYQQEWQQAYHYADLLCKESRWSKAIYVYQKAAILSMMSEEEVKKTGEDIVELFQQVEGLKQRLAGKSIPTEKFAVRKSRRYKAASPVPLVIPALEMMYVWNGFTIVGKRADSTEALLVTIETAEEKLRNDPSPSEFHPDDSCLVQMLKGLLSETPGQVTAGRALLHAGLVEVTNTHTDMQTDCESRIRYDHYLIPFTLYELGLLYKQQGDLTKATTYIENAKMNYKDYSMESRLHFRIHAALNSLKGSPVGTP</sequence>
<accession>A0ACB8X8P2</accession>
<reference evidence="1" key="1">
    <citation type="submission" date="2022-04" db="EMBL/GenBank/DDBJ databases">
        <title>Jade perch genome.</title>
        <authorList>
            <person name="Chao B."/>
        </authorList>
    </citation>
    <scope>NUCLEOTIDE SEQUENCE</scope>
    <source>
        <strain evidence="1">CB-2022</strain>
    </source>
</reference>
<evidence type="ECO:0000313" key="1">
    <source>
        <dbReference type="EMBL" id="KAI3376496.1"/>
    </source>
</evidence>